<evidence type="ECO:0000313" key="3">
    <source>
        <dbReference type="Proteomes" id="UP000195868"/>
    </source>
</evidence>
<gene>
    <name evidence="2" type="ORF">B5G22_10140</name>
</gene>
<keyword evidence="1" id="KW-0812">Transmembrane</keyword>
<sequence length="76" mass="9265">MINHSWNYIISHKWSKDILRANLLFVFLVILYNLFHFQLKSISLHFFIKTFLLMNLCLIIKMFLNAYDKAEKQQDQ</sequence>
<organism evidence="2 3">
    <name type="scientific">Limosilactobacillus reuteri</name>
    <name type="common">Lactobacillus reuteri</name>
    <dbReference type="NCBI Taxonomy" id="1598"/>
    <lineage>
        <taxon>Bacteria</taxon>
        <taxon>Bacillati</taxon>
        <taxon>Bacillota</taxon>
        <taxon>Bacilli</taxon>
        <taxon>Lactobacillales</taxon>
        <taxon>Lactobacillaceae</taxon>
        <taxon>Limosilactobacillus</taxon>
    </lineage>
</organism>
<dbReference type="AlphaFoldDB" id="A0A1Y3UC82"/>
<name>A0A1Y3UC82_LIMRT</name>
<proteinExistence type="predicted"/>
<evidence type="ECO:0000256" key="1">
    <source>
        <dbReference type="SAM" id="Phobius"/>
    </source>
</evidence>
<feature type="transmembrane region" description="Helical" evidence="1">
    <location>
        <begin position="21"/>
        <end position="39"/>
    </location>
</feature>
<reference evidence="3" key="1">
    <citation type="submission" date="2017-04" db="EMBL/GenBank/DDBJ databases">
        <title>Function of individual gut microbiota members based on whole genome sequencing of pure cultures obtained from chicken caecum.</title>
        <authorList>
            <person name="Medvecky M."/>
            <person name="Cejkova D."/>
            <person name="Polansky O."/>
            <person name="Karasova D."/>
            <person name="Kubasova T."/>
            <person name="Cizek A."/>
            <person name="Rychlik I."/>
        </authorList>
    </citation>
    <scope>NUCLEOTIDE SEQUENCE [LARGE SCALE GENOMIC DNA]</scope>
    <source>
        <strain evidence="3">An71</strain>
    </source>
</reference>
<evidence type="ECO:0000313" key="2">
    <source>
        <dbReference type="EMBL" id="OUN42970.1"/>
    </source>
</evidence>
<comment type="caution">
    <text evidence="2">The sequence shown here is derived from an EMBL/GenBank/DDBJ whole genome shotgun (WGS) entry which is preliminary data.</text>
</comment>
<dbReference type="EMBL" id="NFHN01000055">
    <property type="protein sequence ID" value="OUN42970.1"/>
    <property type="molecule type" value="Genomic_DNA"/>
</dbReference>
<keyword evidence="1" id="KW-1133">Transmembrane helix</keyword>
<keyword evidence="1" id="KW-0472">Membrane</keyword>
<feature type="transmembrane region" description="Helical" evidence="1">
    <location>
        <begin position="45"/>
        <end position="64"/>
    </location>
</feature>
<dbReference type="Proteomes" id="UP000195868">
    <property type="component" value="Unassembled WGS sequence"/>
</dbReference>
<accession>A0A1Y3UC82</accession>
<protein>
    <submittedName>
        <fullName evidence="2">Uncharacterized protein</fullName>
    </submittedName>
</protein>